<name>A0A501Q949_9FLAO</name>
<dbReference type="SMART" id="SM00490">
    <property type="entry name" value="HELICc"/>
    <property type="match status" value="1"/>
</dbReference>
<dbReference type="Pfam" id="PF02384">
    <property type="entry name" value="N6_Mtase"/>
    <property type="match status" value="1"/>
</dbReference>
<dbReference type="RefSeq" id="WP_140000884.1">
    <property type="nucleotide sequence ID" value="NZ_VFJE01000054.1"/>
</dbReference>
<evidence type="ECO:0000313" key="6">
    <source>
        <dbReference type="Proteomes" id="UP000319175"/>
    </source>
</evidence>
<keyword evidence="5" id="KW-0808">Transferase</keyword>
<dbReference type="Pfam" id="PF00271">
    <property type="entry name" value="Helicase_C"/>
    <property type="match status" value="1"/>
</dbReference>
<keyword evidence="2" id="KW-0175">Coiled coil</keyword>
<feature type="compositionally biased region" description="Basic and acidic residues" evidence="3">
    <location>
        <begin position="1773"/>
        <end position="1793"/>
    </location>
</feature>
<feature type="coiled-coil region" evidence="2">
    <location>
        <begin position="1060"/>
        <end position="1116"/>
    </location>
</feature>
<dbReference type="PRINTS" id="PR00507">
    <property type="entry name" value="N12N6MTFRASE"/>
</dbReference>
<feature type="region of interest" description="Disordered" evidence="3">
    <location>
        <begin position="1773"/>
        <end position="1799"/>
    </location>
</feature>
<evidence type="ECO:0000256" key="1">
    <source>
        <dbReference type="ARBA" id="ARBA00006594"/>
    </source>
</evidence>
<dbReference type="SUPFAM" id="SSF52540">
    <property type="entry name" value="P-loop containing nucleoside triphosphate hydrolases"/>
    <property type="match status" value="2"/>
</dbReference>
<protein>
    <submittedName>
        <fullName evidence="5">DNA methylase</fullName>
    </submittedName>
</protein>
<dbReference type="PANTHER" id="PTHR41313:SF1">
    <property type="entry name" value="DNA METHYLASE ADENINE-SPECIFIC DOMAIN-CONTAINING PROTEIN"/>
    <property type="match status" value="1"/>
</dbReference>
<comment type="similarity">
    <text evidence="1">Belongs to the N(4)/N(6)-methyltransferase family.</text>
</comment>
<dbReference type="Gene3D" id="3.40.50.300">
    <property type="entry name" value="P-loop containing nucleotide triphosphate hydrolases"/>
    <property type="match status" value="2"/>
</dbReference>
<keyword evidence="5" id="KW-0489">Methyltransferase</keyword>
<dbReference type="InterPro" id="IPR003356">
    <property type="entry name" value="DNA_methylase_A-5"/>
</dbReference>
<dbReference type="GO" id="GO:0032259">
    <property type="term" value="P:methylation"/>
    <property type="evidence" value="ECO:0007669"/>
    <property type="project" value="UniProtKB-KW"/>
</dbReference>
<feature type="coiled-coil region" evidence="2">
    <location>
        <begin position="1556"/>
        <end position="1604"/>
    </location>
</feature>
<evidence type="ECO:0000259" key="4">
    <source>
        <dbReference type="PROSITE" id="PS51194"/>
    </source>
</evidence>
<dbReference type="InterPro" id="IPR052933">
    <property type="entry name" value="DNA_Protect_Modify"/>
</dbReference>
<dbReference type="EMBL" id="VFJE01000054">
    <property type="protein sequence ID" value="TPD68491.1"/>
    <property type="molecule type" value="Genomic_DNA"/>
</dbReference>
<dbReference type="PANTHER" id="PTHR41313">
    <property type="entry name" value="ADENINE-SPECIFIC METHYLTRANSFERASE"/>
    <property type="match status" value="1"/>
</dbReference>
<sequence length="1811" mass="205667">MGFSKRQHLQHNIEALRIAFTLEKEKRQATTEERLLMMRYSGFGGLKFILNPVEHEIDINHWRKTEHDLFPITQELHQLLKENSTDEKQYRRYVDSMRSSVLTAFYTPPEVINAISSTLRDSGLNIDKFLEPSAGIGSFVQSFAESQTQVTAYEKDILTGKILKHLYPESNIRVSGFEEIPEKEQNTYDVIASNIPFGDTSVFDLSYSRSKDPAKIQAARSIHNYFFLKGNDMLREGGLQAFITSQGVLNSPKNEPIRRALMENNNLVSAIRLPNNLFSDYAGTEVGSDLIILQKNTAKQSLTEAEELFCQSNKTGYGTPSNAIFNDGTRIINTHWKVDTDPYGQPALIYTHQDGVEGIAKNLKQMLSDDFGKHLNFSLYKGERNDEPIVQIPVQPTPPPPVIEREIIQPERPRFTQTTIATESPKEFTQLSIFDLFENAGEPVAVLAPPKRATRTKRQTSNRRRTPINRQTDLFSGAMQQPYTPPAPNGAVNRASQPNGITREIIGDLFSQQNGNGQAEKPAIPVTAPVTIPEPALYSQELQSYHRNDCLLVDNGWVGHLQEVDKENGTAMFHPLQLPSAQKARAEAYIAVRDTYNDLYQKEAEKQTEHKEEREKLNSLYDAFVKKYSNLNSADNIKLIKTDSAGKEIPYLERVKGGIVQKADIFSHPVSFSTTTLATDNPQEALASSLNKFGTVDLDYMSEISNMTADALKEHLHGRIFYNPLEREYEIAERWIAGNVVEKANEIRTYVEQNPEDKEAKQSLTVLEEARPRRIEFEELDFNLGERWIPTGVYVKFASHLFDADVKIHYSDSSDDFSVICNQGNQNIWVKYAVKAESRTFDGVALLKHALVNTTPDITKKVEIDGKEVKVKDMEAIQMANSKIDEIRSAFTDWLHAQSDEFKTRLTDQYNDTFNCFVRPNYDGSHQDFAGLDRKALGIEDLYSSQKDTVWMIKLNNGAICDHEVGAGKTLVMCTAAQEMKRLGLAHKPMIIGLKSNVHEIAEAYRTAYPHAKILFPGKDDFTPQKRLRIFGDIKNNDWDCVILTHDQFGMIPQSPEIQKEILEIELDNVERNLYAMEADGAEVTRGMLAGAIKRKDNLEVKLKTLQHDIENRKDDIVDFKMMGIDHLFIDESHQFKNLMFNTRHSRVAGLGNVDGSQKAMNLLFAIRTIQERTDADMGATFLSGTTISNSLTELYLLFKYLRPRALEKQGINCFDAWAAIYARKTTDYEFSVANNIVAKERFRYFIKVPELAQFYSEITDYRTAKDIGIDRPEKNEILYNIPPTPDQEEFIQNLMEFAKSGDATLLGRHPLSKSEEKAKMLIATDYARKMSLDMRMVSGIYEDHPDNKASHCANNIAKYYNKYNAQKGTQFVFSDLGTYKPNEWNVYSEIKRKLVEDHGIPANEIRFIQEAKTDKQRKDLIKGMNEGKIRVLFGSTSMLGTGVNAQKRAVAIHHLDTPWRPSDLAQRDGRAIRKGNEIAKHFADNKVDVIIYAVEKSLDSYKFNLLFNKQLFIDQLKSNKLGKRTIDEGNLDEKSGMNFSEYVAILSGNTDLLDKARVEKQIAGLESEKQAFNRSKYSAKSKLENYTEEFNAAQSRLNRMTTDWENLQQRIQKRQDGKIANPVQLDGLSPNANVKQIGTKLNEIADKARTGGDYQEIGSLYGFQLLVKTEMSEKDGVDIRVNRFFIQGEGNIKYNHNFGVIAKDPETASLNFLRALEKIPPLKAKEQESIASYQKDIPVLQEVVNGTWTKESRLSELKTELASIERKIQLSIEPEKKGEPAEQVEKKQETPKFSESIVRTKGIHLPRGVL</sequence>
<comment type="caution">
    <text evidence="5">The sequence shown here is derived from an EMBL/GenBank/DDBJ whole genome shotgun (WGS) entry which is preliminary data.</text>
</comment>
<evidence type="ECO:0000256" key="3">
    <source>
        <dbReference type="SAM" id="MobiDB-lite"/>
    </source>
</evidence>
<dbReference type="InterPro" id="IPR027417">
    <property type="entry name" value="P-loop_NTPase"/>
</dbReference>
<gene>
    <name evidence="5" type="ORF">FJA49_10525</name>
</gene>
<proteinExistence type="inferred from homology"/>
<dbReference type="InterPro" id="IPR029063">
    <property type="entry name" value="SAM-dependent_MTases_sf"/>
</dbReference>
<dbReference type="OrthoDB" id="9815272at2"/>
<evidence type="ECO:0000256" key="2">
    <source>
        <dbReference type="SAM" id="Coils"/>
    </source>
</evidence>
<dbReference type="GO" id="GO:0003677">
    <property type="term" value="F:DNA binding"/>
    <property type="evidence" value="ECO:0007669"/>
    <property type="project" value="InterPro"/>
</dbReference>
<dbReference type="PROSITE" id="PS51194">
    <property type="entry name" value="HELICASE_CTER"/>
    <property type="match status" value="1"/>
</dbReference>
<dbReference type="Gene3D" id="3.40.50.150">
    <property type="entry name" value="Vaccinia Virus protein VP39"/>
    <property type="match status" value="1"/>
</dbReference>
<accession>A0A501Q949</accession>
<feature type="domain" description="Helicase C-terminal" evidence="4">
    <location>
        <begin position="1356"/>
        <end position="1528"/>
    </location>
</feature>
<dbReference type="Proteomes" id="UP000319175">
    <property type="component" value="Unassembled WGS sequence"/>
</dbReference>
<dbReference type="SUPFAM" id="SSF53335">
    <property type="entry name" value="S-adenosyl-L-methionine-dependent methyltransferases"/>
    <property type="match status" value="1"/>
</dbReference>
<keyword evidence="6" id="KW-1185">Reference proteome</keyword>
<dbReference type="InterPro" id="IPR001650">
    <property type="entry name" value="Helicase_C-like"/>
</dbReference>
<dbReference type="GO" id="GO:0008170">
    <property type="term" value="F:N-methyltransferase activity"/>
    <property type="evidence" value="ECO:0007669"/>
    <property type="project" value="InterPro"/>
</dbReference>
<evidence type="ECO:0000313" key="5">
    <source>
        <dbReference type="EMBL" id="TPD68491.1"/>
    </source>
</evidence>
<organism evidence="5 6">
    <name type="scientific">Flavobacterium microcysteis</name>
    <dbReference type="NCBI Taxonomy" id="2596891"/>
    <lineage>
        <taxon>Bacteria</taxon>
        <taxon>Pseudomonadati</taxon>
        <taxon>Bacteroidota</taxon>
        <taxon>Flavobacteriia</taxon>
        <taxon>Flavobacteriales</taxon>
        <taxon>Flavobacteriaceae</taxon>
        <taxon>Flavobacterium</taxon>
    </lineage>
</organism>
<reference evidence="5 6" key="1">
    <citation type="submission" date="2019-06" db="EMBL/GenBank/DDBJ databases">
        <title>Flavobacterium sp. MaA-Y11 from geoumgang.</title>
        <authorList>
            <person name="Jeong S."/>
        </authorList>
    </citation>
    <scope>NUCLEOTIDE SEQUENCE [LARGE SCALE GENOMIC DNA]</scope>
    <source>
        <strain evidence="5 6">MaA-Y11</strain>
    </source>
</reference>